<feature type="region of interest" description="Disordered" evidence="1">
    <location>
        <begin position="255"/>
        <end position="281"/>
    </location>
</feature>
<dbReference type="PROSITE" id="PS50879">
    <property type="entry name" value="RNASE_H_1"/>
    <property type="match status" value="1"/>
</dbReference>
<dbReference type="SUPFAM" id="SSF53098">
    <property type="entry name" value="Ribonuclease H-like"/>
    <property type="match status" value="1"/>
</dbReference>
<dbReference type="AlphaFoldDB" id="A0A9P4HGA0"/>
<dbReference type="GO" id="GO:0003676">
    <property type="term" value="F:nucleic acid binding"/>
    <property type="evidence" value="ECO:0007669"/>
    <property type="project" value="InterPro"/>
</dbReference>
<proteinExistence type="predicted"/>
<sequence>MPAKTKSSAKEYSFRKKTLLKAASDHKIRIINTTIGEFRTFSGTITIPSKKDAEATDAARIKDIKDKETALVYWADGSQFRRGVNEVLGAGVVWRDEEKWQAANFTLDLNTGDAIDAELFGVAAALQLAIGRVDEGECVDLVRIFSDSQNVLSGVLEGTIVHLGPVIGKNWALQNLYNRGMVWVKGHSVSEGNKLANTAATNAGRMQVEILGGETKKRRMLKKEDAPVEMKDAGEDAVQEWYWRVNGELLLSGVEQLGEDEDAASEGSAAMDISEDDEDSS</sequence>
<organism evidence="3 4">
    <name type="scientific">Setomelanomma holmii</name>
    <dbReference type="NCBI Taxonomy" id="210430"/>
    <lineage>
        <taxon>Eukaryota</taxon>
        <taxon>Fungi</taxon>
        <taxon>Dikarya</taxon>
        <taxon>Ascomycota</taxon>
        <taxon>Pezizomycotina</taxon>
        <taxon>Dothideomycetes</taxon>
        <taxon>Pleosporomycetidae</taxon>
        <taxon>Pleosporales</taxon>
        <taxon>Pleosporineae</taxon>
        <taxon>Phaeosphaeriaceae</taxon>
        <taxon>Setomelanomma</taxon>
    </lineage>
</organism>
<evidence type="ECO:0000256" key="1">
    <source>
        <dbReference type="SAM" id="MobiDB-lite"/>
    </source>
</evidence>
<name>A0A9P4HGA0_9PLEO</name>
<dbReference type="Proteomes" id="UP000799777">
    <property type="component" value="Unassembled WGS sequence"/>
</dbReference>
<dbReference type="EMBL" id="ML978163">
    <property type="protein sequence ID" value="KAF2034028.1"/>
    <property type="molecule type" value="Genomic_DNA"/>
</dbReference>
<dbReference type="Gene3D" id="3.30.420.10">
    <property type="entry name" value="Ribonuclease H-like superfamily/Ribonuclease H"/>
    <property type="match status" value="1"/>
</dbReference>
<dbReference type="Pfam" id="PF00075">
    <property type="entry name" value="RNase_H"/>
    <property type="match status" value="1"/>
</dbReference>
<evidence type="ECO:0000313" key="4">
    <source>
        <dbReference type="Proteomes" id="UP000799777"/>
    </source>
</evidence>
<protein>
    <recommendedName>
        <fullName evidence="2">RNase H type-1 domain-containing protein</fullName>
    </recommendedName>
</protein>
<reference evidence="3" key="1">
    <citation type="journal article" date="2020" name="Stud. Mycol.">
        <title>101 Dothideomycetes genomes: a test case for predicting lifestyles and emergence of pathogens.</title>
        <authorList>
            <person name="Haridas S."/>
            <person name="Albert R."/>
            <person name="Binder M."/>
            <person name="Bloem J."/>
            <person name="Labutti K."/>
            <person name="Salamov A."/>
            <person name="Andreopoulos B."/>
            <person name="Baker S."/>
            <person name="Barry K."/>
            <person name="Bills G."/>
            <person name="Bluhm B."/>
            <person name="Cannon C."/>
            <person name="Castanera R."/>
            <person name="Culley D."/>
            <person name="Daum C."/>
            <person name="Ezra D."/>
            <person name="Gonzalez J."/>
            <person name="Henrissat B."/>
            <person name="Kuo A."/>
            <person name="Liang C."/>
            <person name="Lipzen A."/>
            <person name="Lutzoni F."/>
            <person name="Magnuson J."/>
            <person name="Mondo S."/>
            <person name="Nolan M."/>
            <person name="Ohm R."/>
            <person name="Pangilinan J."/>
            <person name="Park H.-J."/>
            <person name="Ramirez L."/>
            <person name="Alfaro M."/>
            <person name="Sun H."/>
            <person name="Tritt A."/>
            <person name="Yoshinaga Y."/>
            <person name="Zwiers L.-H."/>
            <person name="Turgeon B."/>
            <person name="Goodwin S."/>
            <person name="Spatafora J."/>
            <person name="Crous P."/>
            <person name="Grigoriev I."/>
        </authorList>
    </citation>
    <scope>NUCLEOTIDE SEQUENCE</scope>
    <source>
        <strain evidence="3">CBS 110217</strain>
    </source>
</reference>
<dbReference type="InterPro" id="IPR036397">
    <property type="entry name" value="RNaseH_sf"/>
</dbReference>
<evidence type="ECO:0000313" key="3">
    <source>
        <dbReference type="EMBL" id="KAF2034028.1"/>
    </source>
</evidence>
<gene>
    <name evidence="3" type="ORF">EK21DRAFT_97814</name>
</gene>
<comment type="caution">
    <text evidence="3">The sequence shown here is derived from an EMBL/GenBank/DDBJ whole genome shotgun (WGS) entry which is preliminary data.</text>
</comment>
<evidence type="ECO:0000259" key="2">
    <source>
        <dbReference type="PROSITE" id="PS50879"/>
    </source>
</evidence>
<feature type="domain" description="RNase H type-1" evidence="2">
    <location>
        <begin position="67"/>
        <end position="205"/>
    </location>
</feature>
<dbReference type="InterPro" id="IPR012337">
    <property type="entry name" value="RNaseH-like_sf"/>
</dbReference>
<dbReference type="GO" id="GO:0004523">
    <property type="term" value="F:RNA-DNA hybrid ribonuclease activity"/>
    <property type="evidence" value="ECO:0007669"/>
    <property type="project" value="InterPro"/>
</dbReference>
<accession>A0A9P4HGA0</accession>
<dbReference type="OrthoDB" id="4729724at2759"/>
<keyword evidence="4" id="KW-1185">Reference proteome</keyword>
<dbReference type="InterPro" id="IPR002156">
    <property type="entry name" value="RNaseH_domain"/>
</dbReference>